<comment type="caution">
    <text evidence="4">The sequence shown here is derived from an EMBL/GenBank/DDBJ whole genome shotgun (WGS) entry which is preliminary data.</text>
</comment>
<dbReference type="SUPFAM" id="SSF52799">
    <property type="entry name" value="(Phosphotyrosine protein) phosphatases II"/>
    <property type="match status" value="1"/>
</dbReference>
<dbReference type="AlphaFoldDB" id="A0A229T6M2"/>
<dbReference type="Gene3D" id="3.90.190.10">
    <property type="entry name" value="Protein tyrosine phosphatase superfamily"/>
    <property type="match status" value="1"/>
</dbReference>
<evidence type="ECO:0000259" key="3">
    <source>
        <dbReference type="Pfam" id="PF22784"/>
    </source>
</evidence>
<dbReference type="RefSeq" id="WP_093948844.1">
    <property type="nucleotide sequence ID" value="NZ_NMUL01000016.1"/>
</dbReference>
<evidence type="ECO:0000256" key="2">
    <source>
        <dbReference type="SAM" id="MobiDB-lite"/>
    </source>
</evidence>
<accession>A0A229T6M2</accession>
<protein>
    <submittedName>
        <fullName evidence="4">Protein tyrosine phosphatase</fullName>
    </submittedName>
</protein>
<dbReference type="InterPro" id="IPR029021">
    <property type="entry name" value="Prot-tyrosine_phosphatase-like"/>
</dbReference>
<evidence type="ECO:0000256" key="1">
    <source>
        <dbReference type="ARBA" id="ARBA00022801"/>
    </source>
</evidence>
<dbReference type="Proteomes" id="UP000215199">
    <property type="component" value="Unassembled WGS sequence"/>
</dbReference>
<evidence type="ECO:0000313" key="5">
    <source>
        <dbReference type="Proteomes" id="UP000215199"/>
    </source>
</evidence>
<sequence length="143" mass="16094">MGSTTVEFPDGVRVRGRGLGRPRPDEAEPDFGLYLGTSRLRRKHGGGLTWPHEWVNWPDFLLPTDPGTARRQIKALHERAKTETVEVACYGGAGRTGTVMACLATLSGVPAEDAVAWVREHYHERAVETPWQRRWVSWFARQS</sequence>
<dbReference type="Pfam" id="PF22784">
    <property type="entry name" value="PTP-SAK"/>
    <property type="match status" value="1"/>
</dbReference>
<keyword evidence="1" id="KW-0378">Hydrolase</keyword>
<reference evidence="5" key="1">
    <citation type="submission" date="2017-07" db="EMBL/GenBank/DDBJ databases">
        <title>Comparative genome mining reveals phylogenetic distribution patterns of secondary metabolites in Amycolatopsis.</title>
        <authorList>
            <person name="Adamek M."/>
            <person name="Alanjary M."/>
            <person name="Sales-Ortells H."/>
            <person name="Goodfellow M."/>
            <person name="Bull A.T."/>
            <person name="Kalinowski J."/>
            <person name="Ziemert N."/>
        </authorList>
    </citation>
    <scope>NUCLEOTIDE SEQUENCE [LARGE SCALE GENOMIC DNA]</scope>
    <source>
        <strain evidence="5">H5</strain>
    </source>
</reference>
<dbReference type="OrthoDB" id="2629679at2"/>
<dbReference type="InterPro" id="IPR057023">
    <property type="entry name" value="PTP-SAK"/>
</dbReference>
<dbReference type="EMBL" id="NMUL01000016">
    <property type="protein sequence ID" value="OXM66838.1"/>
    <property type="molecule type" value="Genomic_DNA"/>
</dbReference>
<proteinExistence type="predicted"/>
<name>A0A229T6M2_9PSEU</name>
<feature type="domain" description="Swiss Army Knife protein DSP-PTPase phosphatase" evidence="3">
    <location>
        <begin position="70"/>
        <end position="120"/>
    </location>
</feature>
<evidence type="ECO:0000313" key="4">
    <source>
        <dbReference type="EMBL" id="OXM66838.1"/>
    </source>
</evidence>
<keyword evidence="5" id="KW-1185">Reference proteome</keyword>
<organism evidence="4 5">
    <name type="scientific">Amycolatopsis vastitatis</name>
    <dbReference type="NCBI Taxonomy" id="1905142"/>
    <lineage>
        <taxon>Bacteria</taxon>
        <taxon>Bacillati</taxon>
        <taxon>Actinomycetota</taxon>
        <taxon>Actinomycetes</taxon>
        <taxon>Pseudonocardiales</taxon>
        <taxon>Pseudonocardiaceae</taxon>
        <taxon>Amycolatopsis</taxon>
    </lineage>
</organism>
<gene>
    <name evidence="4" type="ORF">CF165_18835</name>
</gene>
<feature type="region of interest" description="Disordered" evidence="2">
    <location>
        <begin position="1"/>
        <end position="28"/>
    </location>
</feature>
<dbReference type="GO" id="GO:0016791">
    <property type="term" value="F:phosphatase activity"/>
    <property type="evidence" value="ECO:0007669"/>
    <property type="project" value="UniProtKB-ARBA"/>
</dbReference>